<evidence type="ECO:0000313" key="1">
    <source>
        <dbReference type="EMBL" id="RIX59515.1"/>
    </source>
</evidence>
<dbReference type="Gene3D" id="2.60.120.260">
    <property type="entry name" value="Galactose-binding domain-like"/>
    <property type="match status" value="1"/>
</dbReference>
<comment type="caution">
    <text evidence="1">The sequence shown here is derived from an EMBL/GenBank/DDBJ whole genome shotgun (WGS) entry which is preliminary data.</text>
</comment>
<name>A0A3A1VGX9_9BACL</name>
<dbReference type="PANTHER" id="PTHR36848:SF2">
    <property type="entry name" value="SECRETED PROTEIN"/>
    <property type="match status" value="1"/>
</dbReference>
<dbReference type="OrthoDB" id="9761519at2"/>
<proteinExistence type="predicted"/>
<dbReference type="GO" id="GO:0004553">
    <property type="term" value="F:hydrolase activity, hydrolyzing O-glycosyl compounds"/>
    <property type="evidence" value="ECO:0007669"/>
    <property type="project" value="InterPro"/>
</dbReference>
<dbReference type="SUPFAM" id="SSF49785">
    <property type="entry name" value="Galactose-binding domain-like"/>
    <property type="match status" value="1"/>
</dbReference>
<evidence type="ECO:0000313" key="2">
    <source>
        <dbReference type="Proteomes" id="UP000266482"/>
    </source>
</evidence>
<gene>
    <name evidence="1" type="ORF">D3P08_05055</name>
</gene>
<dbReference type="Proteomes" id="UP000266482">
    <property type="component" value="Unassembled WGS sequence"/>
</dbReference>
<dbReference type="PANTHER" id="PTHR36848">
    <property type="entry name" value="DNA-BINDING PROTEIN (PUTATIVE SECRETED PROTEIN)-RELATED"/>
    <property type="match status" value="1"/>
</dbReference>
<reference evidence="1 2" key="1">
    <citation type="submission" date="2018-09" db="EMBL/GenBank/DDBJ databases">
        <title>Paenibacillus aracenensis nov. sp. isolated from a cave in southern Spain.</title>
        <authorList>
            <person name="Jurado V."/>
            <person name="Gutierrez-Patricio S."/>
            <person name="Gonzalez-Pimentel J.L."/>
            <person name="Miller A.Z."/>
            <person name="Laiz L."/>
            <person name="Saiz-Jimenez C."/>
        </authorList>
    </citation>
    <scope>NUCLEOTIDE SEQUENCE [LARGE SCALE GENOMIC DNA]</scope>
    <source>
        <strain evidence="1 2">DSM 22867</strain>
    </source>
</reference>
<keyword evidence="2" id="KW-1185">Reference proteome</keyword>
<dbReference type="AlphaFoldDB" id="A0A3A1VGX9"/>
<sequence>MSELERLKGQFVHPPAEFSPVPFWFWNDELQKEELIRQIHDFHAKEVGGFVIHPRMGMPHTMPYLSEAYLDMVEAAVAEAERLGMRVILYDEGMYPSGSACGMVVRQNPNYASRGLELREYPCEASGSSERIPFTLLPGETLVSAQAVRKLSAGAYDAGSVRVLDYEKDGLAFTPPDAGSWSILLFIETPSYGTIRGVHQGQDDGEPDAPLAADLLNPDAVQAFISLTHEKYYGRLSRYFGTTIFAMFTDEPDLLGRGHKKGIKPWTRGFMDEFLAGGCREEELPSLWFHAGDTAARVREAYEAMIRNRMARTYYKPLADWCEAHGISLTGHPAGSDDIGLLHHFHIPGQDVVWWFIAPEGDKALAGVHSTMGKCSSDAARHLGRRRNLNECFGVCGAEGGWSLSADNMKWYLDWLFVRGVNLISPHAFYYSIRGERRDERPPDVGPHNIWWPEYAAFSRYIKRMSWLMTDSINSARVAVMAGEAFLPWQIVRPLYESQVEFNYLEEGLLADSSCRIKDGTIEIAGYRYSAVLIEEGHRLSPAAWNRLETFAAQGGFVIELAEAGRTATDIGQIVVQNETHIPDLLNGRLGRPFALDPAAASIRISRVEKNGIYFYVMTNEGEAAYEGALQLSDSNSGLTECWRPWSGACSPAKMEHSEAGKRVPIHIERRECLIVAVDPSRGHINREEAQVHKTLLTDLSEGWRVVEGPMLGDLKELTSWTEWGDMNRYSGTVSYEKSFELDLSSGHTEWQLDLGDVHELARLWVNGTEAGVRMWKPYVFDIGRHVQQGTNVLRVSVTNSLANRYDGQSFPSGLIGPVRLLG</sequence>
<protein>
    <submittedName>
        <fullName evidence="1">Uncharacterized protein</fullName>
    </submittedName>
</protein>
<dbReference type="NCBIfam" id="NF045579">
    <property type="entry name" value="rhamnoside_JR"/>
    <property type="match status" value="1"/>
</dbReference>
<dbReference type="GO" id="GO:0005975">
    <property type="term" value="P:carbohydrate metabolic process"/>
    <property type="evidence" value="ECO:0007669"/>
    <property type="project" value="InterPro"/>
</dbReference>
<accession>A0A3A1VGX9</accession>
<dbReference type="RefSeq" id="WP_119598346.1">
    <property type="nucleotide sequence ID" value="NZ_QXQA01000002.1"/>
</dbReference>
<dbReference type="EMBL" id="QXQA01000002">
    <property type="protein sequence ID" value="RIX59515.1"/>
    <property type="molecule type" value="Genomic_DNA"/>
</dbReference>
<dbReference type="InterPro" id="IPR008979">
    <property type="entry name" value="Galactose-bd-like_sf"/>
</dbReference>
<dbReference type="InterPro" id="IPR053161">
    <property type="entry name" value="Ulvan_degrading_GH"/>
</dbReference>
<organism evidence="1 2">
    <name type="scientific">Paenibacillus nanensis</name>
    <dbReference type="NCBI Taxonomy" id="393251"/>
    <lineage>
        <taxon>Bacteria</taxon>
        <taxon>Bacillati</taxon>
        <taxon>Bacillota</taxon>
        <taxon>Bacilli</taxon>
        <taxon>Bacillales</taxon>
        <taxon>Paenibacillaceae</taxon>
        <taxon>Paenibacillus</taxon>
    </lineage>
</organism>